<dbReference type="InterPro" id="IPR044610">
    <property type="entry name" value="GLCAT14A/B/C"/>
</dbReference>
<keyword evidence="3" id="KW-0808">Transferase</keyword>
<sequence>MQPLTLALDPCMAAEKWLFPILSLAFVSLILFLSAISGFTASSSLLPAAADLRRGPNNPASFAFYLSGSRGDAHRLLRLLLAVYHPRNRYLLHLSWDAPASERAYLSSAARAAIPAIRAFGNVDVLGRGDAMTYMGSSVLAATLHAASVMLRLDGEWDWFVTLNAADYPLVTPDDLIHVFSSVPRDLNFIDHTSDLGWKESHRVQPIVVDPGIYLARRTQIFHATVKRKTPDAFKFFTGSPWVILSRSFLEYCIVGWDNLPRTLLMYFTNVPLPQEGYFHSVLCNAPEFQNKTVNNDLRYMAWDNPPQMEPHLLNVTDFDEMSKSGVPFARQFKKDDPVLDMIDETILDRSYYRPVPGAWCSGKRRWWTDPCSQWKDVNIVKPSRWVENFGKVMKKLVDDWNSDLDSCK</sequence>
<reference evidence="8" key="1">
    <citation type="submission" date="2025-08" db="UniProtKB">
        <authorList>
            <consortium name="RefSeq"/>
        </authorList>
    </citation>
    <scope>IDENTIFICATION</scope>
</reference>
<keyword evidence="2" id="KW-0328">Glycosyltransferase</keyword>
<comment type="subcellular location">
    <subcellularLocation>
        <location evidence="1">Membrane</location>
        <topology evidence="1">Single-pass type II membrane protein</topology>
    </subcellularLocation>
</comment>
<dbReference type="GeneID" id="120280807"/>
<dbReference type="RefSeq" id="XP_039143684.1">
    <property type="nucleotide sequence ID" value="XM_039287750.1"/>
</dbReference>
<protein>
    <submittedName>
        <fullName evidence="8">Beta-glucuronosyltransferase GlcAT14B</fullName>
    </submittedName>
</protein>
<evidence type="ECO:0000256" key="3">
    <source>
        <dbReference type="ARBA" id="ARBA00022679"/>
    </source>
</evidence>
<evidence type="ECO:0000256" key="6">
    <source>
        <dbReference type="SAM" id="Phobius"/>
    </source>
</evidence>
<dbReference type="PANTHER" id="PTHR45719">
    <property type="entry name" value="GLYCOSYLTRANSFERASE"/>
    <property type="match status" value="1"/>
</dbReference>
<evidence type="ECO:0000313" key="8">
    <source>
        <dbReference type="RefSeq" id="XP_039143684.1"/>
    </source>
</evidence>
<gene>
    <name evidence="8" type="primary">LOC120280807</name>
</gene>
<evidence type="ECO:0000313" key="7">
    <source>
        <dbReference type="Proteomes" id="UP001515500"/>
    </source>
</evidence>
<dbReference type="GO" id="GO:0015020">
    <property type="term" value="F:glucuronosyltransferase activity"/>
    <property type="evidence" value="ECO:0007669"/>
    <property type="project" value="InterPro"/>
</dbReference>
<keyword evidence="7" id="KW-1185">Reference proteome</keyword>
<evidence type="ECO:0000256" key="4">
    <source>
        <dbReference type="ARBA" id="ARBA00023136"/>
    </source>
</evidence>
<dbReference type="AlphaFoldDB" id="A0AB40D076"/>
<evidence type="ECO:0000256" key="2">
    <source>
        <dbReference type="ARBA" id="ARBA00022676"/>
    </source>
</evidence>
<name>A0AB40D076_DIOCR</name>
<dbReference type="GO" id="GO:0016020">
    <property type="term" value="C:membrane"/>
    <property type="evidence" value="ECO:0007669"/>
    <property type="project" value="UniProtKB-SubCell"/>
</dbReference>
<dbReference type="PANTHER" id="PTHR45719:SF11">
    <property type="entry name" value="OS01G0121800 PROTEIN"/>
    <property type="match status" value="1"/>
</dbReference>
<keyword evidence="6" id="KW-0812">Transmembrane</keyword>
<keyword evidence="4 6" id="KW-0472">Membrane</keyword>
<organism evidence="7 8">
    <name type="scientific">Dioscorea cayennensis subsp. rotundata</name>
    <name type="common">White Guinea yam</name>
    <name type="synonym">Dioscorea rotundata</name>
    <dbReference type="NCBI Taxonomy" id="55577"/>
    <lineage>
        <taxon>Eukaryota</taxon>
        <taxon>Viridiplantae</taxon>
        <taxon>Streptophyta</taxon>
        <taxon>Embryophyta</taxon>
        <taxon>Tracheophyta</taxon>
        <taxon>Spermatophyta</taxon>
        <taxon>Magnoliopsida</taxon>
        <taxon>Liliopsida</taxon>
        <taxon>Dioscoreales</taxon>
        <taxon>Dioscoreaceae</taxon>
        <taxon>Dioscorea</taxon>
    </lineage>
</organism>
<feature type="transmembrane region" description="Helical" evidence="6">
    <location>
        <begin position="17"/>
        <end position="36"/>
    </location>
</feature>
<evidence type="ECO:0000256" key="5">
    <source>
        <dbReference type="ARBA" id="ARBA00023180"/>
    </source>
</evidence>
<accession>A0AB40D076</accession>
<keyword evidence="5" id="KW-0325">Glycoprotein</keyword>
<dbReference type="InterPro" id="IPR003406">
    <property type="entry name" value="Glyco_trans_14"/>
</dbReference>
<dbReference type="Proteomes" id="UP001515500">
    <property type="component" value="Chromosome 17"/>
</dbReference>
<proteinExistence type="predicted"/>
<dbReference type="Pfam" id="PF02485">
    <property type="entry name" value="Branch"/>
    <property type="match status" value="1"/>
</dbReference>
<evidence type="ECO:0000256" key="1">
    <source>
        <dbReference type="ARBA" id="ARBA00004606"/>
    </source>
</evidence>
<keyword evidence="6" id="KW-1133">Transmembrane helix</keyword>